<sequence>MPLRGRAVVEAIMETWCRSDVKCRRDALCIVRLAREVMWNSFGGPTYLRGTVDDVDRRRSRFLDYKEALPPSVIPDNIEYKLHVTGLREKRLWILLICLAVLTLITVVGLLLNIFIIHVLDMSTRGMKHLQFHSRHHPKTGKEETVLQFSADDVHLGKVVAKSGTVYGSVGKDLAIVGSRVIIGSKSTQSRLVLQDGTCRFENNKQFIIKNAFRPYFSAQHPMFRVDKRIKKISTAQIITDKIRSPINDNLYVDVVNLGLRGNEGVYLEAKRMNLTARTGISLQTTADGIVLFSTKKLYFGNSLKTLPLSSSPSLTASIDALRVCVCMSSKPKLFAVPGNKPCYAPQGFCT</sequence>
<dbReference type="PANTHER" id="PTHR21142:SF2">
    <property type="entry name" value="BETA-SARCOGLYCAN"/>
    <property type="match status" value="1"/>
</dbReference>
<evidence type="ECO:0000256" key="10">
    <source>
        <dbReference type="ARBA" id="ARBA00022989"/>
    </source>
</evidence>
<evidence type="ECO:0000256" key="3">
    <source>
        <dbReference type="ARBA" id="ARBA00004274"/>
    </source>
</evidence>
<dbReference type="Proteomes" id="UP000887581">
    <property type="component" value="Unplaced"/>
</dbReference>
<evidence type="ECO:0000256" key="12">
    <source>
        <dbReference type="ARBA" id="ARBA00023157"/>
    </source>
</evidence>
<evidence type="ECO:0000313" key="17">
    <source>
        <dbReference type="Proteomes" id="UP000887581"/>
    </source>
</evidence>
<evidence type="ECO:0000256" key="15">
    <source>
        <dbReference type="ARBA" id="ARBA00026041"/>
    </source>
</evidence>
<keyword evidence="12" id="KW-1015">Disulfide bond</keyword>
<comment type="function">
    <text evidence="1">Component of the sarcoglycan complex, a subcomplex of the dystrophin-glycoprotein complex which forms a link between the F-actin cytoskeleton and the extracellular matrix.</text>
</comment>
<dbReference type="AlphaFoldDB" id="A0A915PX31"/>
<evidence type="ECO:0000256" key="9">
    <source>
        <dbReference type="ARBA" id="ARBA00022968"/>
    </source>
</evidence>
<evidence type="ECO:0000256" key="4">
    <source>
        <dbReference type="ARBA" id="ARBA00007574"/>
    </source>
</evidence>
<comment type="subcellular location">
    <subcellularLocation>
        <location evidence="3">Cell membrane</location>
        <location evidence="3">Sarcolemma</location>
        <topology evidence="3">Single-pass type II membrane protein</topology>
    </subcellularLocation>
    <subcellularLocation>
        <location evidence="2">Cytoplasm</location>
        <location evidence="2">Cytoskeleton</location>
    </subcellularLocation>
</comment>
<dbReference type="GO" id="GO:0007517">
    <property type="term" value="P:muscle organ development"/>
    <property type="evidence" value="ECO:0007669"/>
    <property type="project" value="InterPro"/>
</dbReference>
<organism evidence="17 18">
    <name type="scientific">Setaria digitata</name>
    <dbReference type="NCBI Taxonomy" id="48799"/>
    <lineage>
        <taxon>Eukaryota</taxon>
        <taxon>Metazoa</taxon>
        <taxon>Ecdysozoa</taxon>
        <taxon>Nematoda</taxon>
        <taxon>Chromadorea</taxon>
        <taxon>Rhabditida</taxon>
        <taxon>Spirurina</taxon>
        <taxon>Spiruromorpha</taxon>
        <taxon>Filarioidea</taxon>
        <taxon>Setariidae</taxon>
        <taxon>Setaria</taxon>
    </lineage>
</organism>
<dbReference type="GO" id="GO:0016012">
    <property type="term" value="C:sarcoglycan complex"/>
    <property type="evidence" value="ECO:0007669"/>
    <property type="project" value="InterPro"/>
</dbReference>
<dbReference type="InterPro" id="IPR027659">
    <property type="entry name" value="Sgcb"/>
</dbReference>
<accession>A0A915PX31</accession>
<evidence type="ECO:0000313" key="18">
    <source>
        <dbReference type="WBParaSite" id="sdigi.contig32.g2316.t1"/>
    </source>
</evidence>
<proteinExistence type="inferred from homology"/>
<keyword evidence="10 16" id="KW-1133">Transmembrane helix</keyword>
<dbReference type="InterPro" id="IPR006875">
    <property type="entry name" value="Sarcoglycan"/>
</dbReference>
<evidence type="ECO:0000256" key="1">
    <source>
        <dbReference type="ARBA" id="ARBA00002860"/>
    </source>
</evidence>
<keyword evidence="9" id="KW-0735">Signal-anchor</keyword>
<reference evidence="18" key="1">
    <citation type="submission" date="2022-11" db="UniProtKB">
        <authorList>
            <consortium name="WormBaseParasite"/>
        </authorList>
    </citation>
    <scope>IDENTIFICATION</scope>
</reference>
<evidence type="ECO:0000256" key="7">
    <source>
        <dbReference type="ARBA" id="ARBA00022490"/>
    </source>
</evidence>
<dbReference type="GO" id="GO:0005856">
    <property type="term" value="C:cytoskeleton"/>
    <property type="evidence" value="ECO:0007669"/>
    <property type="project" value="UniProtKB-SubCell"/>
</dbReference>
<name>A0A915PX31_9BILA</name>
<evidence type="ECO:0000256" key="14">
    <source>
        <dbReference type="ARBA" id="ARBA00023212"/>
    </source>
</evidence>
<comment type="subunit">
    <text evidence="15">Cross-link to form 2 major subcomplexes: one consisting of SGCB, SGCD and SGCG and the other consisting of SGCB and SGCD. The association between SGCB and SGCG is particularly strong while SGCA is loosely associated with the other sarcoglycans.</text>
</comment>
<keyword evidence="11 16" id="KW-0472">Membrane</keyword>
<dbReference type="GO" id="GO:0042383">
    <property type="term" value="C:sarcolemma"/>
    <property type="evidence" value="ECO:0007669"/>
    <property type="project" value="UniProtKB-SubCell"/>
</dbReference>
<keyword evidence="6" id="KW-1003">Cell membrane</keyword>
<evidence type="ECO:0000256" key="13">
    <source>
        <dbReference type="ARBA" id="ARBA00023180"/>
    </source>
</evidence>
<evidence type="ECO:0000256" key="11">
    <source>
        <dbReference type="ARBA" id="ARBA00023136"/>
    </source>
</evidence>
<evidence type="ECO:0000256" key="8">
    <source>
        <dbReference type="ARBA" id="ARBA00022692"/>
    </source>
</evidence>
<dbReference type="PANTHER" id="PTHR21142">
    <property type="entry name" value="SARCOGLYCANS"/>
    <property type="match status" value="1"/>
</dbReference>
<dbReference type="Pfam" id="PF04790">
    <property type="entry name" value="Sarcoglycan_1"/>
    <property type="match status" value="1"/>
</dbReference>
<evidence type="ECO:0000256" key="16">
    <source>
        <dbReference type="SAM" id="Phobius"/>
    </source>
</evidence>
<comment type="similarity">
    <text evidence="4">Belongs to the sarcoglycan beta/delta/gamma/zeta family.</text>
</comment>
<evidence type="ECO:0000256" key="2">
    <source>
        <dbReference type="ARBA" id="ARBA00004245"/>
    </source>
</evidence>
<evidence type="ECO:0000256" key="5">
    <source>
        <dbReference type="ARBA" id="ARBA00015329"/>
    </source>
</evidence>
<keyword evidence="13" id="KW-0325">Glycoprotein</keyword>
<keyword evidence="8 16" id="KW-0812">Transmembrane</keyword>
<dbReference type="WBParaSite" id="sdigi.contig32.g2316.t1">
    <property type="protein sequence ID" value="sdigi.contig32.g2316.t1"/>
    <property type="gene ID" value="sdigi.contig32.g2316"/>
</dbReference>
<feature type="transmembrane region" description="Helical" evidence="16">
    <location>
        <begin position="92"/>
        <end position="120"/>
    </location>
</feature>
<keyword evidence="7" id="KW-0963">Cytoplasm</keyword>
<evidence type="ECO:0000256" key="6">
    <source>
        <dbReference type="ARBA" id="ARBA00022475"/>
    </source>
</evidence>
<keyword evidence="14" id="KW-0206">Cytoskeleton</keyword>
<protein>
    <recommendedName>
        <fullName evidence="5">Beta-sarcoglycan</fullName>
    </recommendedName>
</protein>
<keyword evidence="17" id="KW-1185">Reference proteome</keyword>